<dbReference type="PANTHER" id="PTHR43618:SF8">
    <property type="entry name" value="7ALPHA-HYDROXYSTEROID DEHYDROGENASE"/>
    <property type="match status" value="1"/>
</dbReference>
<proteinExistence type="inferred from homology"/>
<dbReference type="Gene3D" id="3.40.50.720">
    <property type="entry name" value="NAD(P)-binding Rossmann-like Domain"/>
    <property type="match status" value="1"/>
</dbReference>
<protein>
    <recommendedName>
        <fullName evidence="5">3-oxoacyl-ACP reductase</fullName>
    </recommendedName>
</protein>
<organism evidence="4">
    <name type="scientific">marine metagenome</name>
    <dbReference type="NCBI Taxonomy" id="408172"/>
    <lineage>
        <taxon>unclassified sequences</taxon>
        <taxon>metagenomes</taxon>
        <taxon>ecological metagenomes</taxon>
    </lineage>
</organism>
<dbReference type="SUPFAM" id="SSF51735">
    <property type="entry name" value="NAD(P)-binding Rossmann-fold domains"/>
    <property type="match status" value="1"/>
</dbReference>
<dbReference type="PRINTS" id="PR00081">
    <property type="entry name" value="GDHRDH"/>
</dbReference>
<dbReference type="EMBL" id="UINC01001452">
    <property type="protein sequence ID" value="SUZ81062.1"/>
    <property type="molecule type" value="Genomic_DNA"/>
</dbReference>
<dbReference type="InterPro" id="IPR036291">
    <property type="entry name" value="NAD(P)-bd_dom_sf"/>
</dbReference>
<name>A0A381QNZ1_9ZZZZ</name>
<sequence length="263" mass="27666">MKDLFSIKGKVALVTGGSRGIGEMIAAGFLASGAKVYISSRKAEVCDATAERLTNEYGGECISLPSDLSNLEGIESLVAELNNKESHLDILINNAGAAWGAPLDEYPENGWDKVMDINVKGVFFLTQKLLPLLREGVKNDPSRVVNIGSVDGLTAGAFENYAYGPSKAALHHLTRILAATLIKEKIIVNAIAPGPFPTWMLSTGVGFGGETDVDWSQVGEGNPSGRVGDMEDIAGLAIFLCSRASEYTVGQTIACDGGSVASK</sequence>
<dbReference type="Pfam" id="PF13561">
    <property type="entry name" value="adh_short_C2"/>
    <property type="match status" value="1"/>
</dbReference>
<keyword evidence="3" id="KW-0560">Oxidoreductase</keyword>
<dbReference type="PRINTS" id="PR00080">
    <property type="entry name" value="SDRFAMILY"/>
</dbReference>
<dbReference type="FunFam" id="3.40.50.720:FF:000084">
    <property type="entry name" value="Short-chain dehydrogenase reductase"/>
    <property type="match status" value="1"/>
</dbReference>
<dbReference type="PANTHER" id="PTHR43618">
    <property type="entry name" value="7-ALPHA-HYDROXYSTEROID DEHYDROGENASE"/>
    <property type="match status" value="1"/>
</dbReference>
<gene>
    <name evidence="4" type="ORF">METZ01_LOCUS33916</name>
</gene>
<dbReference type="InterPro" id="IPR052178">
    <property type="entry name" value="Sec_Metab_Biosynth_SDR"/>
</dbReference>
<reference evidence="4" key="1">
    <citation type="submission" date="2018-05" db="EMBL/GenBank/DDBJ databases">
        <authorList>
            <person name="Lanie J.A."/>
            <person name="Ng W.-L."/>
            <person name="Kazmierczak K.M."/>
            <person name="Andrzejewski T.M."/>
            <person name="Davidsen T.M."/>
            <person name="Wayne K.J."/>
            <person name="Tettelin H."/>
            <person name="Glass J.I."/>
            <person name="Rusch D."/>
            <person name="Podicherti R."/>
            <person name="Tsui H.-C.T."/>
            <person name="Winkler M.E."/>
        </authorList>
    </citation>
    <scope>NUCLEOTIDE SEQUENCE</scope>
</reference>
<evidence type="ECO:0000313" key="4">
    <source>
        <dbReference type="EMBL" id="SUZ81062.1"/>
    </source>
</evidence>
<evidence type="ECO:0000256" key="3">
    <source>
        <dbReference type="ARBA" id="ARBA00023002"/>
    </source>
</evidence>
<dbReference type="GO" id="GO:0005829">
    <property type="term" value="C:cytosol"/>
    <property type="evidence" value="ECO:0007669"/>
    <property type="project" value="TreeGrafter"/>
</dbReference>
<evidence type="ECO:0000256" key="1">
    <source>
        <dbReference type="ARBA" id="ARBA00006484"/>
    </source>
</evidence>
<accession>A0A381QNZ1</accession>
<comment type="similarity">
    <text evidence="1">Belongs to the short-chain dehydrogenases/reductases (SDR) family.</text>
</comment>
<evidence type="ECO:0008006" key="5">
    <source>
        <dbReference type="Google" id="ProtNLM"/>
    </source>
</evidence>
<keyword evidence="2" id="KW-0521">NADP</keyword>
<dbReference type="AlphaFoldDB" id="A0A381QNZ1"/>
<dbReference type="InterPro" id="IPR002347">
    <property type="entry name" value="SDR_fam"/>
</dbReference>
<dbReference type="GO" id="GO:0008709">
    <property type="term" value="F:cholate 7-alpha-dehydrogenase (NAD+) activity"/>
    <property type="evidence" value="ECO:0007669"/>
    <property type="project" value="TreeGrafter"/>
</dbReference>
<evidence type="ECO:0000256" key="2">
    <source>
        <dbReference type="ARBA" id="ARBA00022857"/>
    </source>
</evidence>